<gene>
    <name evidence="6" type="ORF">METZ01_LOCUS66226</name>
</gene>
<evidence type="ECO:0000256" key="3">
    <source>
        <dbReference type="ARBA" id="ARBA00023004"/>
    </source>
</evidence>
<feature type="domain" description="Cytochrome c" evidence="5">
    <location>
        <begin position="160"/>
        <end position="290"/>
    </location>
</feature>
<dbReference type="SUPFAM" id="SSF46626">
    <property type="entry name" value="Cytochrome c"/>
    <property type="match status" value="2"/>
</dbReference>
<dbReference type="EMBL" id="UINC01004310">
    <property type="protein sequence ID" value="SVA13372.1"/>
    <property type="molecule type" value="Genomic_DNA"/>
</dbReference>
<feature type="compositionally biased region" description="Polar residues" evidence="4">
    <location>
        <begin position="33"/>
        <end position="43"/>
    </location>
</feature>
<dbReference type="PANTHER" id="PTHR33751:SF1">
    <property type="entry name" value="CBB3-TYPE CYTOCHROME C OXIDASE SUBUNIT FIXP"/>
    <property type="match status" value="1"/>
</dbReference>
<keyword evidence="3" id="KW-0408">Iron</keyword>
<evidence type="ECO:0000259" key="5">
    <source>
        <dbReference type="PROSITE" id="PS51007"/>
    </source>
</evidence>
<keyword evidence="1" id="KW-0349">Heme</keyword>
<protein>
    <recommendedName>
        <fullName evidence="5">Cytochrome c domain-containing protein</fullName>
    </recommendedName>
</protein>
<dbReference type="InterPro" id="IPR050597">
    <property type="entry name" value="Cytochrome_c_Oxidase_Subunit"/>
</dbReference>
<dbReference type="Pfam" id="PF13442">
    <property type="entry name" value="Cytochrome_CBB3"/>
    <property type="match status" value="1"/>
</dbReference>
<name>A0A381TB70_9ZZZZ</name>
<reference evidence="6" key="1">
    <citation type="submission" date="2018-05" db="EMBL/GenBank/DDBJ databases">
        <authorList>
            <person name="Lanie J.A."/>
            <person name="Ng W.-L."/>
            <person name="Kazmierczak K.M."/>
            <person name="Andrzejewski T.M."/>
            <person name="Davidsen T.M."/>
            <person name="Wayne K.J."/>
            <person name="Tettelin H."/>
            <person name="Glass J.I."/>
            <person name="Rusch D."/>
            <person name="Podicherti R."/>
            <person name="Tsui H.-C.T."/>
            <person name="Winkler M.E."/>
        </authorList>
    </citation>
    <scope>NUCLEOTIDE SEQUENCE</scope>
</reference>
<feature type="region of interest" description="Disordered" evidence="4">
    <location>
        <begin position="32"/>
        <end position="52"/>
    </location>
</feature>
<organism evidence="6">
    <name type="scientific">marine metagenome</name>
    <dbReference type="NCBI Taxonomy" id="408172"/>
    <lineage>
        <taxon>unclassified sequences</taxon>
        <taxon>metagenomes</taxon>
        <taxon>ecological metagenomes</taxon>
    </lineage>
</organism>
<evidence type="ECO:0000256" key="1">
    <source>
        <dbReference type="ARBA" id="ARBA00022617"/>
    </source>
</evidence>
<evidence type="ECO:0000256" key="2">
    <source>
        <dbReference type="ARBA" id="ARBA00022723"/>
    </source>
</evidence>
<proteinExistence type="predicted"/>
<dbReference type="AlphaFoldDB" id="A0A381TB70"/>
<dbReference type="GO" id="GO:0009055">
    <property type="term" value="F:electron transfer activity"/>
    <property type="evidence" value="ECO:0007669"/>
    <property type="project" value="InterPro"/>
</dbReference>
<dbReference type="InterPro" id="IPR009056">
    <property type="entry name" value="Cyt_c-like_dom"/>
</dbReference>
<keyword evidence="2" id="KW-0479">Metal-binding</keyword>
<feature type="domain" description="Cytochrome c" evidence="5">
    <location>
        <begin position="55"/>
        <end position="138"/>
    </location>
</feature>
<dbReference type="Gene3D" id="1.10.760.10">
    <property type="entry name" value="Cytochrome c-like domain"/>
    <property type="match status" value="2"/>
</dbReference>
<dbReference type="PROSITE" id="PS51007">
    <property type="entry name" value="CYTC"/>
    <property type="match status" value="2"/>
</dbReference>
<evidence type="ECO:0000256" key="4">
    <source>
        <dbReference type="SAM" id="MobiDB-lite"/>
    </source>
</evidence>
<dbReference type="GO" id="GO:0046872">
    <property type="term" value="F:metal ion binding"/>
    <property type="evidence" value="ECO:0007669"/>
    <property type="project" value="UniProtKB-KW"/>
</dbReference>
<dbReference type="GO" id="GO:0020037">
    <property type="term" value="F:heme binding"/>
    <property type="evidence" value="ECO:0007669"/>
    <property type="project" value="InterPro"/>
</dbReference>
<dbReference type="PANTHER" id="PTHR33751">
    <property type="entry name" value="CBB3-TYPE CYTOCHROME C OXIDASE SUBUNIT FIXP"/>
    <property type="match status" value="1"/>
</dbReference>
<accession>A0A381TB70</accession>
<dbReference type="InterPro" id="IPR036909">
    <property type="entry name" value="Cyt_c-like_dom_sf"/>
</dbReference>
<sequence length="290" mass="30746">MSPTMLKAVSARINVRTLVGLAALLIVGPSPAQAGQQERSQQPYPALQREPGDPEIVARGRAVYGISCRACHGVDLRGGDLGGPNLLRSGLVLRDDRGDLMGPVIRDGQTGVGGSAMPPQNLSEDDLHAVVEYVHDVLGTASRQGGPPPGEEVALDILVGDAAAGEAYFADKCATCHSPTGDLEGIATRIDTPKELQDTWVRGGARNAERPPITVTVTEAPGNRVSGQLERLNDFLVVLTDADGRHRSFSRRGDTPLVEVDDPMGAHRDMLPLYGDADIHNVTAYLVTLQ</sequence>
<evidence type="ECO:0000313" key="6">
    <source>
        <dbReference type="EMBL" id="SVA13372.1"/>
    </source>
</evidence>